<accession>A0A7W8ED70</accession>
<comment type="caution">
    <text evidence="2">The sequence shown here is derived from an EMBL/GenBank/DDBJ whole genome shotgun (WGS) entry which is preliminary data.</text>
</comment>
<protein>
    <recommendedName>
        <fullName evidence="1">N-acetylmuramidase domain-containing protein</fullName>
    </recommendedName>
</protein>
<dbReference type="Pfam" id="PF11860">
    <property type="entry name" value="Muramidase"/>
    <property type="match status" value="1"/>
</dbReference>
<evidence type="ECO:0000313" key="3">
    <source>
        <dbReference type="Proteomes" id="UP000584867"/>
    </source>
</evidence>
<dbReference type="EMBL" id="JACHIO010000027">
    <property type="protein sequence ID" value="MBB5066410.1"/>
    <property type="molecule type" value="Genomic_DNA"/>
</dbReference>
<dbReference type="Proteomes" id="UP000584867">
    <property type="component" value="Unassembled WGS sequence"/>
</dbReference>
<sequence length="307" mass="34194">MPNNPVDLQYVQRWLERWARSRGKLLFLTSVLYNWEIDAAIRDFQRNVMGESVPSGIIMPRDKTAIKLQSNPIAQSPMGSLSRLSLSGNGRPPVGPLPLASIPGTPLRLPARTGFAPLSEADWNSAAETIGCETLMLKALGNVEGRGTGFDHYNRPTILFEPTHFARLAAPSIRHIEGLYPDLTHLHPKPHPYGPDSLQWKHFEQAYLLSPRAALKAVSWGHFQQLGEFFTDPGYASVEHLVNDICISEQMQLDILLKRVTNTNMQGAMIAKDWTAIAEKYNGALQQGYDIQLKAAYEKLKKNGNGV</sequence>
<feature type="domain" description="N-acetylmuramidase" evidence="1">
    <location>
        <begin position="136"/>
        <end position="300"/>
    </location>
</feature>
<name>A0A7W8ED70_9BACT</name>
<proteinExistence type="predicted"/>
<evidence type="ECO:0000313" key="2">
    <source>
        <dbReference type="EMBL" id="MBB5066410.1"/>
    </source>
</evidence>
<dbReference type="AlphaFoldDB" id="A0A7W8ED70"/>
<dbReference type="RefSeq" id="WP_184259981.1">
    <property type="nucleotide sequence ID" value="NZ_JACHIO010000027.1"/>
</dbReference>
<gene>
    <name evidence="2" type="ORF">HDF15_004787</name>
</gene>
<evidence type="ECO:0000259" key="1">
    <source>
        <dbReference type="Pfam" id="PF11860"/>
    </source>
</evidence>
<reference evidence="2 3" key="1">
    <citation type="submission" date="2020-08" db="EMBL/GenBank/DDBJ databases">
        <title>Genomic Encyclopedia of Type Strains, Phase IV (KMG-V): Genome sequencing to study the core and pangenomes of soil and plant-associated prokaryotes.</title>
        <authorList>
            <person name="Whitman W."/>
        </authorList>
    </citation>
    <scope>NUCLEOTIDE SEQUENCE [LARGE SCALE GENOMIC DNA]</scope>
    <source>
        <strain evidence="2 3">X5P3</strain>
    </source>
</reference>
<dbReference type="InterPro" id="IPR024408">
    <property type="entry name" value="Muramidase"/>
</dbReference>
<organism evidence="2 3">
    <name type="scientific">Granulicella mallensis</name>
    <dbReference type="NCBI Taxonomy" id="940614"/>
    <lineage>
        <taxon>Bacteria</taxon>
        <taxon>Pseudomonadati</taxon>
        <taxon>Acidobacteriota</taxon>
        <taxon>Terriglobia</taxon>
        <taxon>Terriglobales</taxon>
        <taxon>Acidobacteriaceae</taxon>
        <taxon>Granulicella</taxon>
    </lineage>
</organism>